<dbReference type="GO" id="GO:0005634">
    <property type="term" value="C:nucleus"/>
    <property type="evidence" value="ECO:0007669"/>
    <property type="project" value="TreeGrafter"/>
</dbReference>
<keyword evidence="7" id="KW-0723">Serine/threonine-protein kinase</keyword>
<keyword evidence="11" id="KW-1185">Reference proteome</keyword>
<sequence length="238" mass="26832">YTIVSGLGAGAFGKVFCATKNGNKYAIKKVAIGQPENFDKIMKEVNTHKKLSHDNVIKYYDDFNFYNAVWIVMEYCNGGDLNLFMLNSSSSYGILFNFIQQICRGVDYLHSQQVIHRDIKPDNIMICNGPCGWTLKLADFGLARVWGNFSNQSPFYGFNYDPRRPFYYSAPELANGNVTFKSDIFSLGCVILAIFSRTCVSWIGGKKLLAPYITIQNAFGVQVIQIAHATESHIYICM</sequence>
<dbReference type="Proteomes" id="UP000030746">
    <property type="component" value="Unassembled WGS sequence"/>
</dbReference>
<reference evidence="10 11" key="1">
    <citation type="journal article" date="2013" name="Nature">
        <title>Insights into bilaterian evolution from three spiralian genomes.</title>
        <authorList>
            <person name="Simakov O."/>
            <person name="Marletaz F."/>
            <person name="Cho S.J."/>
            <person name="Edsinger-Gonzales E."/>
            <person name="Havlak P."/>
            <person name="Hellsten U."/>
            <person name="Kuo D.H."/>
            <person name="Larsson T."/>
            <person name="Lv J."/>
            <person name="Arendt D."/>
            <person name="Savage R."/>
            <person name="Osoegawa K."/>
            <person name="de Jong P."/>
            <person name="Grimwood J."/>
            <person name="Chapman J.A."/>
            <person name="Shapiro H."/>
            <person name="Aerts A."/>
            <person name="Otillar R.P."/>
            <person name="Terry A.Y."/>
            <person name="Boore J.L."/>
            <person name="Grigoriev I.V."/>
            <person name="Lindberg D.R."/>
            <person name="Seaver E.C."/>
            <person name="Weisblat D.A."/>
            <person name="Putnam N.H."/>
            <person name="Rokhsar D.S."/>
        </authorList>
    </citation>
    <scope>NUCLEOTIDE SEQUENCE [LARGE SCALE GENOMIC DNA]</scope>
</reference>
<proteinExistence type="inferred from homology"/>
<dbReference type="InterPro" id="IPR007110">
    <property type="entry name" value="Ig-like_dom"/>
</dbReference>
<dbReference type="SUPFAM" id="SSF56112">
    <property type="entry name" value="Protein kinase-like (PK-like)"/>
    <property type="match status" value="1"/>
</dbReference>
<keyword evidence="3" id="KW-0418">Kinase</keyword>
<evidence type="ECO:0000256" key="4">
    <source>
        <dbReference type="ARBA" id="ARBA00022840"/>
    </source>
</evidence>
<feature type="non-terminal residue" evidence="10">
    <location>
        <position position="1"/>
    </location>
</feature>
<dbReference type="GeneID" id="20231780"/>
<dbReference type="STRING" id="225164.V4ADC4"/>
<evidence type="ECO:0000256" key="2">
    <source>
        <dbReference type="ARBA" id="ARBA00022741"/>
    </source>
</evidence>
<dbReference type="PANTHER" id="PTHR11042">
    <property type="entry name" value="EUKARYOTIC TRANSLATION INITIATION FACTOR 2-ALPHA KINASE EIF2-ALPHA KINASE -RELATED"/>
    <property type="match status" value="1"/>
</dbReference>
<dbReference type="InterPro" id="IPR017441">
    <property type="entry name" value="Protein_kinase_ATP_BS"/>
</dbReference>
<dbReference type="KEGG" id="lgi:LOTGIDRAFT_119815"/>
<evidence type="ECO:0000256" key="1">
    <source>
        <dbReference type="ARBA" id="ARBA00022679"/>
    </source>
</evidence>
<dbReference type="Pfam" id="PF00069">
    <property type="entry name" value="Pkinase"/>
    <property type="match status" value="1"/>
</dbReference>
<protein>
    <recommendedName>
        <fullName evidence="12">Protein kinase domain-containing protein</fullName>
    </recommendedName>
</protein>
<organism evidence="10 11">
    <name type="scientific">Lottia gigantea</name>
    <name type="common">Giant owl limpet</name>
    <dbReference type="NCBI Taxonomy" id="225164"/>
    <lineage>
        <taxon>Eukaryota</taxon>
        <taxon>Metazoa</taxon>
        <taxon>Spiralia</taxon>
        <taxon>Lophotrochozoa</taxon>
        <taxon>Mollusca</taxon>
        <taxon>Gastropoda</taxon>
        <taxon>Patellogastropoda</taxon>
        <taxon>Lottioidea</taxon>
        <taxon>Lottiidae</taxon>
        <taxon>Lottia</taxon>
    </lineage>
</organism>
<evidence type="ECO:0000259" key="8">
    <source>
        <dbReference type="PROSITE" id="PS50011"/>
    </source>
</evidence>
<dbReference type="EMBL" id="KB201977">
    <property type="protein sequence ID" value="ESO93120.1"/>
    <property type="molecule type" value="Genomic_DNA"/>
</dbReference>
<accession>V4ADC4</accession>
<dbReference type="PROSITE" id="PS50835">
    <property type="entry name" value="IG_LIKE"/>
    <property type="match status" value="1"/>
</dbReference>
<evidence type="ECO:0000313" key="10">
    <source>
        <dbReference type="EMBL" id="ESO93120.1"/>
    </source>
</evidence>
<dbReference type="PROSITE" id="PS50011">
    <property type="entry name" value="PROTEIN_KINASE_DOM"/>
    <property type="match status" value="1"/>
</dbReference>
<dbReference type="RefSeq" id="XP_009056319.1">
    <property type="nucleotide sequence ID" value="XM_009058071.1"/>
</dbReference>
<feature type="binding site" evidence="6">
    <location>
        <position position="29"/>
    </location>
    <ligand>
        <name>ATP</name>
        <dbReference type="ChEBI" id="CHEBI:30616"/>
    </ligand>
</feature>
<keyword evidence="4 6" id="KW-0067">ATP-binding</keyword>
<keyword evidence="2 6" id="KW-0547">Nucleotide-binding</keyword>
<dbReference type="AlphaFoldDB" id="V4ADC4"/>
<dbReference type="InterPro" id="IPR011009">
    <property type="entry name" value="Kinase-like_dom_sf"/>
</dbReference>
<name>V4ADC4_LOTGI</name>
<evidence type="ECO:0000256" key="5">
    <source>
        <dbReference type="ARBA" id="ARBA00037982"/>
    </source>
</evidence>
<dbReference type="GO" id="GO:0004674">
    <property type="term" value="F:protein serine/threonine kinase activity"/>
    <property type="evidence" value="ECO:0007669"/>
    <property type="project" value="UniProtKB-KW"/>
</dbReference>
<dbReference type="CTD" id="20231780"/>
<feature type="domain" description="Protein kinase" evidence="8">
    <location>
        <begin position="1"/>
        <end position="238"/>
    </location>
</feature>
<evidence type="ECO:0000256" key="6">
    <source>
        <dbReference type="PROSITE-ProRule" id="PRU10141"/>
    </source>
</evidence>
<gene>
    <name evidence="10" type="ORF">LOTGIDRAFT_119815</name>
</gene>
<dbReference type="GO" id="GO:0005737">
    <property type="term" value="C:cytoplasm"/>
    <property type="evidence" value="ECO:0007669"/>
    <property type="project" value="TreeGrafter"/>
</dbReference>
<comment type="similarity">
    <text evidence="5">Belongs to the protein kinase superfamily. Ser/Thr protein kinase family. GCN2 subfamily.</text>
</comment>
<feature type="domain" description="Ig-like" evidence="9">
    <location>
        <begin position="165"/>
        <end position="238"/>
    </location>
</feature>
<dbReference type="SMART" id="SM00220">
    <property type="entry name" value="S_TKc"/>
    <property type="match status" value="1"/>
</dbReference>
<dbReference type="GO" id="GO:0005524">
    <property type="term" value="F:ATP binding"/>
    <property type="evidence" value="ECO:0007669"/>
    <property type="project" value="UniProtKB-UniRule"/>
</dbReference>
<dbReference type="Gene3D" id="1.10.510.10">
    <property type="entry name" value="Transferase(Phosphotransferase) domain 1"/>
    <property type="match status" value="1"/>
</dbReference>
<dbReference type="CDD" id="cd00180">
    <property type="entry name" value="PKc"/>
    <property type="match status" value="1"/>
</dbReference>
<evidence type="ECO:0000256" key="7">
    <source>
        <dbReference type="RuleBase" id="RU000304"/>
    </source>
</evidence>
<dbReference type="InterPro" id="IPR000719">
    <property type="entry name" value="Prot_kinase_dom"/>
</dbReference>
<evidence type="ECO:0008006" key="12">
    <source>
        <dbReference type="Google" id="ProtNLM"/>
    </source>
</evidence>
<dbReference type="PROSITE" id="PS00107">
    <property type="entry name" value="PROTEIN_KINASE_ATP"/>
    <property type="match status" value="1"/>
</dbReference>
<dbReference type="OrthoDB" id="10057425at2759"/>
<evidence type="ECO:0000259" key="9">
    <source>
        <dbReference type="PROSITE" id="PS50835"/>
    </source>
</evidence>
<keyword evidence="1" id="KW-0808">Transferase</keyword>
<evidence type="ECO:0000256" key="3">
    <source>
        <dbReference type="ARBA" id="ARBA00022777"/>
    </source>
</evidence>
<evidence type="ECO:0000313" key="11">
    <source>
        <dbReference type="Proteomes" id="UP000030746"/>
    </source>
</evidence>
<dbReference type="HOGENOM" id="CLU_1168380_0_0_1"/>
<dbReference type="InterPro" id="IPR008271">
    <property type="entry name" value="Ser/Thr_kinase_AS"/>
</dbReference>
<dbReference type="PROSITE" id="PS00108">
    <property type="entry name" value="PROTEIN_KINASE_ST"/>
    <property type="match status" value="1"/>
</dbReference>
<dbReference type="OMA" id="IMEFCER"/>
<dbReference type="InterPro" id="IPR050339">
    <property type="entry name" value="CC_SR_Kinase"/>
</dbReference>